<evidence type="ECO:0000313" key="3">
    <source>
        <dbReference type="Proteomes" id="UP000069940"/>
    </source>
</evidence>
<dbReference type="GeneID" id="109411478"/>
<dbReference type="EMBL" id="GAPW01005789">
    <property type="protein sequence ID" value="JAC07809.1"/>
    <property type="molecule type" value="mRNA"/>
</dbReference>
<reference evidence="1" key="1">
    <citation type="journal article" date="2014" name="PLoS Negl. Trop. Dis.">
        <title>Identification and characterization of seminal fluid proteins in the Asian tiger mosquito, Aedes albopictus.</title>
        <authorList>
            <person name="Boes K.E."/>
            <person name="Ribeiro J.M."/>
            <person name="Wong A."/>
            <person name="Harrington L.C."/>
            <person name="Wolfner M.F."/>
            <person name="Sirot L.K."/>
        </authorList>
    </citation>
    <scope>NUCLEOTIDE SEQUENCE</scope>
    <source>
        <tissue evidence="1">Reproductive organs</tissue>
    </source>
</reference>
<name>A0A023EGH5_AEDAL</name>
<reference evidence="2" key="3">
    <citation type="submission" date="2025-05" db="UniProtKB">
        <authorList>
            <consortium name="EnsemblMetazoa"/>
        </authorList>
    </citation>
    <scope>IDENTIFICATION</scope>
    <source>
        <strain evidence="2">Foshan</strain>
    </source>
</reference>
<dbReference type="RefSeq" id="XP_019540551.3">
    <property type="nucleotide sequence ID" value="XM_019685006.3"/>
</dbReference>
<keyword evidence="3" id="KW-1185">Reference proteome</keyword>
<reference evidence="3" key="2">
    <citation type="journal article" date="2015" name="Proc. Natl. Acad. Sci. U.S.A.">
        <title>Genome sequence of the Asian Tiger mosquito, Aedes albopictus, reveals insights into its biology, genetics, and evolution.</title>
        <authorList>
            <person name="Chen X.G."/>
            <person name="Jiang X."/>
            <person name="Gu J."/>
            <person name="Xu M."/>
            <person name="Wu Y."/>
            <person name="Deng Y."/>
            <person name="Zhang C."/>
            <person name="Bonizzoni M."/>
            <person name="Dermauw W."/>
            <person name="Vontas J."/>
            <person name="Armbruster P."/>
            <person name="Huang X."/>
            <person name="Yang Y."/>
            <person name="Zhang H."/>
            <person name="He W."/>
            <person name="Peng H."/>
            <person name="Liu Y."/>
            <person name="Wu K."/>
            <person name="Chen J."/>
            <person name="Lirakis M."/>
            <person name="Topalis P."/>
            <person name="Van Leeuwen T."/>
            <person name="Hall A.B."/>
            <person name="Jiang X."/>
            <person name="Thorpe C."/>
            <person name="Mueller R.L."/>
            <person name="Sun C."/>
            <person name="Waterhouse R.M."/>
            <person name="Yan G."/>
            <person name="Tu Z.J."/>
            <person name="Fang X."/>
            <person name="James A.A."/>
        </authorList>
    </citation>
    <scope>NUCLEOTIDE SEQUENCE [LARGE SCALE GENOMIC DNA]</scope>
    <source>
        <strain evidence="3">Foshan</strain>
    </source>
</reference>
<evidence type="ECO:0000313" key="2">
    <source>
        <dbReference type="EnsemblMetazoa" id="AALFPA23_011068.P15629"/>
    </source>
</evidence>
<dbReference type="EnsemblMetazoa" id="AALFPA23_011068.R15629">
    <property type="protein sequence ID" value="AALFPA23_011068.P15629"/>
    <property type="gene ID" value="AALFPA23_011068"/>
</dbReference>
<evidence type="ECO:0000313" key="1">
    <source>
        <dbReference type="EMBL" id="JAC07809.1"/>
    </source>
</evidence>
<dbReference type="AlphaFoldDB" id="A0A023EGH5"/>
<protein>
    <submittedName>
        <fullName evidence="1 2">Putative secreted protein</fullName>
    </submittedName>
</protein>
<sequence>MVISAPGKMFLVTCLLFAMCVALFFTVVTMKKNERLLQWENFMRRGQSRLTDSGTTNHWYFVVRDLDKIKAISEVRNIERASHLEPTATGFVVQGIDYEIVFDRLAVPESEPEDYALALVKRRLYRWDAKPRNYDDKG</sequence>
<dbReference type="VEuPathDB" id="VectorBase:AALC636_011274"/>
<accession>A0A023EGH5</accession>
<proteinExistence type="evidence at transcript level"/>
<dbReference type="Proteomes" id="UP000069940">
    <property type="component" value="Unassembled WGS sequence"/>
</dbReference>
<dbReference type="VEuPathDB" id="VectorBase:AALFPA_066110"/>
<dbReference type="KEGG" id="aalb:109411478"/>
<organism evidence="1">
    <name type="scientific">Aedes albopictus</name>
    <name type="common">Asian tiger mosquito</name>
    <name type="synonym">Stegomyia albopicta</name>
    <dbReference type="NCBI Taxonomy" id="7160"/>
    <lineage>
        <taxon>Eukaryota</taxon>
        <taxon>Metazoa</taxon>
        <taxon>Ecdysozoa</taxon>
        <taxon>Arthropoda</taxon>
        <taxon>Hexapoda</taxon>
        <taxon>Insecta</taxon>
        <taxon>Pterygota</taxon>
        <taxon>Neoptera</taxon>
        <taxon>Endopterygota</taxon>
        <taxon>Diptera</taxon>
        <taxon>Nematocera</taxon>
        <taxon>Culicoidea</taxon>
        <taxon>Culicidae</taxon>
        <taxon>Culicinae</taxon>
        <taxon>Aedini</taxon>
        <taxon>Aedes</taxon>
        <taxon>Stegomyia</taxon>
    </lineage>
</organism>
<dbReference type="VEuPathDB" id="VectorBase:AALF022815"/>